<comment type="caution">
    <text evidence="1">The sequence shown here is derived from an EMBL/GenBank/DDBJ whole genome shotgun (WGS) entry which is preliminary data.</text>
</comment>
<accession>A0ABN2N297</accession>
<keyword evidence="2" id="KW-1185">Reference proteome</keyword>
<evidence type="ECO:0000313" key="2">
    <source>
        <dbReference type="Proteomes" id="UP001500449"/>
    </source>
</evidence>
<evidence type="ECO:0000313" key="1">
    <source>
        <dbReference type="EMBL" id="GAA1848649.1"/>
    </source>
</evidence>
<protein>
    <recommendedName>
        <fullName evidence="3">NodB homology domain-containing protein</fullName>
    </recommendedName>
</protein>
<sequence>MTGAAPAHAASPRVELRVLVVTDGQPEVEAIRGALVAGGVPIDVVDLADRERPRLDDAALTIPDDVPHARYQGVVLPNESPEDLAPGELAAIHDLERRFSLRQINALVAALPATGMAEPTETAGWSGQVDGITAQLTPEARADGFGDMRGPVPVDVDTWAEIGTPLPGYTPMLAATSPDGTRSGVVAGVHAVGGREELGLTLTYEARSTQFTALAPGLVEWLTRGTHLGLRRSWLAVHIDDVLLPDARWVVGAHCAFGADCPPGTAPESTIRMTAEDVEFAAAWSARSGLRLDLAFNGAGSAAVPGGADPLLDALVAHKESFGFLNHTWSHEYLGCVRDYSVTPWRCATVPILGWTRYVPGSEIEEQIERNVRFAQLHGLPIEPDELVTGEHSGLRGDEAMADDNPRLAGALDGQGVRTVASDASKEPGQRGIGDALTVPRHPIDLDYDTATFAETVDQYAWTHTSREDGGDGTCEADRGCLAKFGTDDPVGAFAQVVVPGEGAKVLGHVLGNDPRPHYVHQPQLTEDRTLYPVLEKVLGDYRALYTDARPLLVPTMTQSREELTRQADWAAATSTVRGWVQDGAITVVAEGTVPVTVPATAGDSWFGDVYGTARSAWVQVSGEQRL</sequence>
<proteinExistence type="predicted"/>
<name>A0ABN2N297_9PSEU</name>
<dbReference type="EMBL" id="BAAAQK010000007">
    <property type="protein sequence ID" value="GAA1848649.1"/>
    <property type="molecule type" value="Genomic_DNA"/>
</dbReference>
<dbReference type="Proteomes" id="UP001500449">
    <property type="component" value="Unassembled WGS sequence"/>
</dbReference>
<evidence type="ECO:0008006" key="3">
    <source>
        <dbReference type="Google" id="ProtNLM"/>
    </source>
</evidence>
<reference evidence="1 2" key="1">
    <citation type="journal article" date="2019" name="Int. J. Syst. Evol. Microbiol.">
        <title>The Global Catalogue of Microorganisms (GCM) 10K type strain sequencing project: providing services to taxonomists for standard genome sequencing and annotation.</title>
        <authorList>
            <consortium name="The Broad Institute Genomics Platform"/>
            <consortium name="The Broad Institute Genome Sequencing Center for Infectious Disease"/>
            <person name="Wu L."/>
            <person name="Ma J."/>
        </authorList>
    </citation>
    <scope>NUCLEOTIDE SEQUENCE [LARGE SCALE GENOMIC DNA]</scope>
    <source>
        <strain evidence="1 2">JCM 16009</strain>
    </source>
</reference>
<gene>
    <name evidence="1" type="ORF">GCM10009836_30490</name>
</gene>
<organism evidence="1 2">
    <name type="scientific">Pseudonocardia ailaonensis</name>
    <dbReference type="NCBI Taxonomy" id="367279"/>
    <lineage>
        <taxon>Bacteria</taxon>
        <taxon>Bacillati</taxon>
        <taxon>Actinomycetota</taxon>
        <taxon>Actinomycetes</taxon>
        <taxon>Pseudonocardiales</taxon>
        <taxon>Pseudonocardiaceae</taxon>
        <taxon>Pseudonocardia</taxon>
    </lineage>
</organism>